<dbReference type="Proteomes" id="UP000475862">
    <property type="component" value="Unassembled WGS sequence"/>
</dbReference>
<accession>A0A6G0TA66</accession>
<gene>
    <name evidence="1" type="ORF">AGLY_012468</name>
</gene>
<dbReference type="OrthoDB" id="6623690at2759"/>
<proteinExistence type="predicted"/>
<dbReference type="EMBL" id="VYZN01000048">
    <property type="protein sequence ID" value="KAE9528893.1"/>
    <property type="molecule type" value="Genomic_DNA"/>
</dbReference>
<name>A0A6G0TA66_APHGL</name>
<evidence type="ECO:0000313" key="2">
    <source>
        <dbReference type="Proteomes" id="UP000475862"/>
    </source>
</evidence>
<comment type="caution">
    <text evidence="1">The sequence shown here is derived from an EMBL/GenBank/DDBJ whole genome shotgun (WGS) entry which is preliminary data.</text>
</comment>
<keyword evidence="2" id="KW-1185">Reference proteome</keyword>
<evidence type="ECO:0000313" key="1">
    <source>
        <dbReference type="EMBL" id="KAE9528893.1"/>
    </source>
</evidence>
<dbReference type="AlphaFoldDB" id="A0A6G0TA66"/>
<sequence>MFMTFSIYKSFPNLNPITIHRCVDGSSCYNESIIFDKNLRWNLHIRNLIGKLRSITYKFHKLKGLVPKQTMRVIYFALYQSIFQYGMLYSLQGSLQIKIIGSWEFYRQDFSIKKIAILFTYKRFSQDKDYKLLDCKRENIKYNIPVRYSYKSFGQSFEESLLEIESESVGGLEE</sequence>
<organism evidence="1 2">
    <name type="scientific">Aphis glycines</name>
    <name type="common">Soybean aphid</name>
    <dbReference type="NCBI Taxonomy" id="307491"/>
    <lineage>
        <taxon>Eukaryota</taxon>
        <taxon>Metazoa</taxon>
        <taxon>Ecdysozoa</taxon>
        <taxon>Arthropoda</taxon>
        <taxon>Hexapoda</taxon>
        <taxon>Insecta</taxon>
        <taxon>Pterygota</taxon>
        <taxon>Neoptera</taxon>
        <taxon>Paraneoptera</taxon>
        <taxon>Hemiptera</taxon>
        <taxon>Sternorrhyncha</taxon>
        <taxon>Aphidomorpha</taxon>
        <taxon>Aphidoidea</taxon>
        <taxon>Aphididae</taxon>
        <taxon>Aphidini</taxon>
        <taxon>Aphis</taxon>
        <taxon>Aphis</taxon>
    </lineage>
</organism>
<reference evidence="1 2" key="1">
    <citation type="submission" date="2019-08" db="EMBL/GenBank/DDBJ databases">
        <title>The genome of the soybean aphid Biotype 1, its phylome, world population structure and adaptation to the North American continent.</title>
        <authorList>
            <person name="Giordano R."/>
            <person name="Donthu R.K."/>
            <person name="Hernandez A.G."/>
            <person name="Wright C.L."/>
            <person name="Zimin A.V."/>
        </authorList>
    </citation>
    <scope>NUCLEOTIDE SEQUENCE [LARGE SCALE GENOMIC DNA]</scope>
    <source>
        <tissue evidence="1">Whole aphids</tissue>
    </source>
</reference>
<protein>
    <submittedName>
        <fullName evidence="1">Uncharacterized protein</fullName>
    </submittedName>
</protein>